<evidence type="ECO:0000313" key="2">
    <source>
        <dbReference type="EMBL" id="KIW22043.1"/>
    </source>
</evidence>
<dbReference type="Proteomes" id="UP000054466">
    <property type="component" value="Unassembled WGS sequence"/>
</dbReference>
<protein>
    <submittedName>
        <fullName evidence="2">Uncharacterized protein</fullName>
    </submittedName>
</protein>
<dbReference type="HOGENOM" id="CLU_866002_0_0_1"/>
<feature type="compositionally biased region" description="Basic and acidic residues" evidence="1">
    <location>
        <begin position="312"/>
        <end position="321"/>
    </location>
</feature>
<reference evidence="2 3" key="1">
    <citation type="submission" date="2015-01" db="EMBL/GenBank/DDBJ databases">
        <title>The Genome Sequence of Cladophialophora immunda CBS83496.</title>
        <authorList>
            <consortium name="The Broad Institute Genomics Platform"/>
            <person name="Cuomo C."/>
            <person name="de Hoog S."/>
            <person name="Gorbushina A."/>
            <person name="Stielow B."/>
            <person name="Teixiera M."/>
            <person name="Abouelleil A."/>
            <person name="Chapman S.B."/>
            <person name="Priest M."/>
            <person name="Young S.K."/>
            <person name="Wortman J."/>
            <person name="Nusbaum C."/>
            <person name="Birren B."/>
        </authorList>
    </citation>
    <scope>NUCLEOTIDE SEQUENCE [LARGE SCALE GENOMIC DNA]</scope>
    <source>
        <strain evidence="2 3">CBS 83496</strain>
    </source>
</reference>
<dbReference type="OrthoDB" id="10688552at2759"/>
<dbReference type="VEuPathDB" id="FungiDB:PV07_12561"/>
<keyword evidence="3" id="KW-1185">Reference proteome</keyword>
<dbReference type="EMBL" id="KN847054">
    <property type="protein sequence ID" value="KIW22043.1"/>
    <property type="molecule type" value="Genomic_DNA"/>
</dbReference>
<dbReference type="AlphaFoldDB" id="A0A0D2BSP7"/>
<feature type="region of interest" description="Disordered" evidence="1">
    <location>
        <begin position="288"/>
        <end position="321"/>
    </location>
</feature>
<proteinExistence type="predicted"/>
<dbReference type="GeneID" id="27351755"/>
<evidence type="ECO:0000313" key="3">
    <source>
        <dbReference type="Proteomes" id="UP000054466"/>
    </source>
</evidence>
<accession>A0A0D2BSP7</accession>
<sequence length="321" mass="36675">MALNIVGSERLRQYVRTINWKGLPAKWPVGPEPDSSRFTDAFLSVVRELRGGQLQSVILDLSKTCDVVKVLTSGTEGGPVFSEVHRFELFWSPRKPDWQVISARRTLVESCRSLPQLLPQVRELTIGLHPKQDETQGLGSRLLERYFPHLERLTLKIVVDVDDALPQFLKRHRNSLKELTLHHWWVLAPTKPICAGRQTKPPRTLLRQLILLNRATQLDRVTLRGDIFTGTLGSQVFNVTGAFYVREREGVDEPLVSAVEEYTCHRKPFPFPKLQPYITRIADGNVSGDKDHAEIDEGDEDGKEKTRRKVHGDHTFEISMY</sequence>
<name>A0A0D2BSP7_9EURO</name>
<dbReference type="RefSeq" id="XP_016242259.1">
    <property type="nucleotide sequence ID" value="XM_016400097.1"/>
</dbReference>
<gene>
    <name evidence="2" type="ORF">PV07_12561</name>
</gene>
<organism evidence="2 3">
    <name type="scientific">Cladophialophora immunda</name>
    <dbReference type="NCBI Taxonomy" id="569365"/>
    <lineage>
        <taxon>Eukaryota</taxon>
        <taxon>Fungi</taxon>
        <taxon>Dikarya</taxon>
        <taxon>Ascomycota</taxon>
        <taxon>Pezizomycotina</taxon>
        <taxon>Eurotiomycetes</taxon>
        <taxon>Chaetothyriomycetidae</taxon>
        <taxon>Chaetothyriales</taxon>
        <taxon>Herpotrichiellaceae</taxon>
        <taxon>Cladophialophora</taxon>
    </lineage>
</organism>
<evidence type="ECO:0000256" key="1">
    <source>
        <dbReference type="SAM" id="MobiDB-lite"/>
    </source>
</evidence>